<feature type="domain" description="DAGKc" evidence="9">
    <location>
        <begin position="1"/>
        <end position="140"/>
    </location>
</feature>
<dbReference type="PROSITE" id="PS50146">
    <property type="entry name" value="DAGK"/>
    <property type="match status" value="1"/>
</dbReference>
<gene>
    <name evidence="10" type="ORF">NN4_46680</name>
</gene>
<keyword evidence="5" id="KW-0418">Kinase</keyword>
<keyword evidence="7" id="KW-0443">Lipid metabolism</keyword>
<keyword evidence="7" id="KW-0594">Phospholipid biosynthesis</keyword>
<keyword evidence="8" id="KW-1208">Phospholipid metabolism</keyword>
<dbReference type="InterPro" id="IPR001206">
    <property type="entry name" value="Diacylglycerol_kinase_cat_dom"/>
</dbReference>
<organism evidence="10 11">
    <name type="scientific">Nocardia ninae NBRC 108245</name>
    <dbReference type="NCBI Taxonomy" id="1210091"/>
    <lineage>
        <taxon>Bacteria</taxon>
        <taxon>Bacillati</taxon>
        <taxon>Actinomycetota</taxon>
        <taxon>Actinomycetes</taxon>
        <taxon>Mycobacteriales</taxon>
        <taxon>Nocardiaceae</taxon>
        <taxon>Nocardia</taxon>
    </lineage>
</organism>
<protein>
    <recommendedName>
        <fullName evidence="9">DAGKc domain-containing protein</fullName>
    </recommendedName>
</protein>
<evidence type="ECO:0000256" key="8">
    <source>
        <dbReference type="ARBA" id="ARBA00023264"/>
    </source>
</evidence>
<keyword evidence="7" id="KW-0444">Lipid biosynthesis</keyword>
<evidence type="ECO:0000256" key="7">
    <source>
        <dbReference type="ARBA" id="ARBA00023209"/>
    </source>
</evidence>
<sequence>MKKRLAVAAITNTLAGGNPLEVVSALRDHDNIGLHEFITRSPGDAETIAHELTGGGDIDVVVAIGGDGTAGEVARGMYSAVGRPIGYRPKLLIAPGGTGNSNYRCLWEDKPWLEVIEAVFTSGDAVCKPIDLAWIAKLDKPALLGISAGLLPEALTISHSLQSDGREKLAEAALMALQSYQGYAGRVTVDGELLVETEILAVLIGGSRYRGGFLNLLPRSILDDGLLDVCVVNARMDREEFAMACVNGTLGAVPGSHYRSGKSVRIERLDGQSLKIDHDGELGTVESPAFDIDVLPSAIDVLASPTTQIWSD</sequence>
<dbReference type="OrthoDB" id="142078at2"/>
<dbReference type="PANTHER" id="PTHR12358:SF54">
    <property type="entry name" value="SPHINGOSINE KINASE RELATED PROTEIN"/>
    <property type="match status" value="1"/>
</dbReference>
<evidence type="ECO:0000313" key="10">
    <source>
        <dbReference type="EMBL" id="GEM40149.1"/>
    </source>
</evidence>
<dbReference type="Pfam" id="PF00781">
    <property type="entry name" value="DAGK_cat"/>
    <property type="match status" value="1"/>
</dbReference>
<dbReference type="InterPro" id="IPR050187">
    <property type="entry name" value="Lipid_Phosphate_FormReg"/>
</dbReference>
<dbReference type="GO" id="GO:0016301">
    <property type="term" value="F:kinase activity"/>
    <property type="evidence" value="ECO:0007669"/>
    <property type="project" value="UniProtKB-KW"/>
</dbReference>
<dbReference type="GO" id="GO:0008654">
    <property type="term" value="P:phospholipid biosynthetic process"/>
    <property type="evidence" value="ECO:0007669"/>
    <property type="project" value="UniProtKB-KW"/>
</dbReference>
<dbReference type="EMBL" id="BJXA01000033">
    <property type="protein sequence ID" value="GEM40149.1"/>
    <property type="molecule type" value="Genomic_DNA"/>
</dbReference>
<name>A0A511MHU3_9NOCA</name>
<dbReference type="Proteomes" id="UP000321424">
    <property type="component" value="Unassembled WGS sequence"/>
</dbReference>
<evidence type="ECO:0000256" key="1">
    <source>
        <dbReference type="ARBA" id="ARBA00001946"/>
    </source>
</evidence>
<dbReference type="GO" id="GO:0005524">
    <property type="term" value="F:ATP binding"/>
    <property type="evidence" value="ECO:0007669"/>
    <property type="project" value="UniProtKB-KW"/>
</dbReference>
<comment type="cofactor">
    <cofactor evidence="1">
        <name>Mg(2+)</name>
        <dbReference type="ChEBI" id="CHEBI:18420"/>
    </cofactor>
</comment>
<keyword evidence="4" id="KW-0547">Nucleotide-binding</keyword>
<dbReference type="PANTHER" id="PTHR12358">
    <property type="entry name" value="SPHINGOSINE KINASE"/>
    <property type="match status" value="1"/>
</dbReference>
<proteinExistence type="inferred from homology"/>
<evidence type="ECO:0000256" key="6">
    <source>
        <dbReference type="ARBA" id="ARBA00022840"/>
    </source>
</evidence>
<dbReference type="Pfam" id="PF19279">
    <property type="entry name" value="YegS_C"/>
    <property type="match status" value="1"/>
</dbReference>
<dbReference type="InterPro" id="IPR017438">
    <property type="entry name" value="ATP-NAD_kinase_N"/>
</dbReference>
<evidence type="ECO:0000256" key="4">
    <source>
        <dbReference type="ARBA" id="ARBA00022741"/>
    </source>
</evidence>
<evidence type="ECO:0000313" key="11">
    <source>
        <dbReference type="Proteomes" id="UP000321424"/>
    </source>
</evidence>
<dbReference type="Gene3D" id="2.60.200.40">
    <property type="match status" value="1"/>
</dbReference>
<evidence type="ECO:0000256" key="2">
    <source>
        <dbReference type="ARBA" id="ARBA00005983"/>
    </source>
</evidence>
<dbReference type="RefSeq" id="WP_147135028.1">
    <property type="nucleotide sequence ID" value="NZ_BJXA01000033.1"/>
</dbReference>
<dbReference type="InterPro" id="IPR016064">
    <property type="entry name" value="NAD/diacylglycerol_kinase_sf"/>
</dbReference>
<accession>A0A511MHU3</accession>
<dbReference type="InterPro" id="IPR045540">
    <property type="entry name" value="YegS/DAGK_C"/>
</dbReference>
<comment type="caution">
    <text evidence="10">The sequence shown here is derived from an EMBL/GenBank/DDBJ whole genome shotgun (WGS) entry which is preliminary data.</text>
</comment>
<keyword evidence="3" id="KW-0808">Transferase</keyword>
<dbReference type="AlphaFoldDB" id="A0A511MHU3"/>
<evidence type="ECO:0000256" key="3">
    <source>
        <dbReference type="ARBA" id="ARBA00022679"/>
    </source>
</evidence>
<keyword evidence="11" id="KW-1185">Reference proteome</keyword>
<comment type="similarity">
    <text evidence="2">Belongs to the diacylglycerol/lipid kinase family.</text>
</comment>
<reference evidence="10 11" key="1">
    <citation type="submission" date="2019-07" db="EMBL/GenBank/DDBJ databases">
        <title>Whole genome shotgun sequence of Nocardia ninae NBRC 108245.</title>
        <authorList>
            <person name="Hosoyama A."/>
            <person name="Uohara A."/>
            <person name="Ohji S."/>
            <person name="Ichikawa N."/>
        </authorList>
    </citation>
    <scope>NUCLEOTIDE SEQUENCE [LARGE SCALE GENOMIC DNA]</scope>
    <source>
        <strain evidence="10 11">NBRC 108245</strain>
    </source>
</reference>
<dbReference type="SUPFAM" id="SSF111331">
    <property type="entry name" value="NAD kinase/diacylglycerol kinase-like"/>
    <property type="match status" value="1"/>
</dbReference>
<evidence type="ECO:0000259" key="9">
    <source>
        <dbReference type="PROSITE" id="PS50146"/>
    </source>
</evidence>
<evidence type="ECO:0000256" key="5">
    <source>
        <dbReference type="ARBA" id="ARBA00022777"/>
    </source>
</evidence>
<keyword evidence="6" id="KW-0067">ATP-binding</keyword>
<dbReference type="Gene3D" id="3.40.50.10330">
    <property type="entry name" value="Probable inorganic polyphosphate/atp-NAD kinase, domain 1"/>
    <property type="match status" value="1"/>
</dbReference>